<dbReference type="Proteomes" id="UP000243469">
    <property type="component" value="Unassembled WGS sequence"/>
</dbReference>
<organism evidence="2 3">
    <name type="scientific">Neptuniibacter caesariensis</name>
    <dbReference type="NCBI Taxonomy" id="207954"/>
    <lineage>
        <taxon>Bacteria</taxon>
        <taxon>Pseudomonadati</taxon>
        <taxon>Pseudomonadota</taxon>
        <taxon>Gammaproteobacteria</taxon>
        <taxon>Oceanospirillales</taxon>
        <taxon>Oceanospirillaceae</taxon>
        <taxon>Neptuniibacter</taxon>
    </lineage>
</organism>
<dbReference type="AlphaFoldDB" id="A0A2G6JPG9"/>
<name>A0A2G6JPG9_NEPCE</name>
<accession>A0A2G6JPG9</accession>
<evidence type="ECO:0000256" key="1">
    <source>
        <dbReference type="SAM" id="Phobius"/>
    </source>
</evidence>
<proteinExistence type="predicted"/>
<keyword evidence="1" id="KW-0812">Transmembrane</keyword>
<comment type="caution">
    <text evidence="2">The sequence shown here is derived from an EMBL/GenBank/DDBJ whole genome shotgun (WGS) entry which is preliminary data.</text>
</comment>
<keyword evidence="1" id="KW-1133">Transmembrane helix</keyword>
<gene>
    <name evidence="2" type="ORF">CSA60_02945</name>
</gene>
<feature type="transmembrane region" description="Helical" evidence="1">
    <location>
        <begin position="469"/>
        <end position="490"/>
    </location>
</feature>
<reference evidence="2 3" key="1">
    <citation type="submission" date="2017-10" db="EMBL/GenBank/DDBJ databases">
        <title>Novel microbial diversity and functional potential in the marine mammal oral microbiome.</title>
        <authorList>
            <person name="Dudek N.K."/>
            <person name="Sun C.L."/>
            <person name="Burstein D."/>
            <person name="Kantor R.S."/>
            <person name="Aliaga Goltsman D.S."/>
            <person name="Bik E.M."/>
            <person name="Thomas B.C."/>
            <person name="Banfield J.F."/>
            <person name="Relman D.A."/>
        </authorList>
    </citation>
    <scope>NUCLEOTIDE SEQUENCE [LARGE SCALE GENOMIC DNA]</scope>
    <source>
        <strain evidence="2">DOLJORAL78_47_21</strain>
    </source>
</reference>
<dbReference type="EMBL" id="PDSH01000016">
    <property type="protein sequence ID" value="PIE24522.1"/>
    <property type="molecule type" value="Genomic_DNA"/>
</dbReference>
<evidence type="ECO:0000313" key="3">
    <source>
        <dbReference type="Proteomes" id="UP000243469"/>
    </source>
</evidence>
<keyword evidence="1" id="KW-0472">Membrane</keyword>
<evidence type="ECO:0000313" key="2">
    <source>
        <dbReference type="EMBL" id="PIE24522.1"/>
    </source>
</evidence>
<feature type="transmembrane region" description="Helical" evidence="1">
    <location>
        <begin position="38"/>
        <end position="56"/>
    </location>
</feature>
<protein>
    <recommendedName>
        <fullName evidence="4">Polysaccharide chain length determinant N-terminal domain-containing protein</fullName>
    </recommendedName>
</protein>
<evidence type="ECO:0008006" key="4">
    <source>
        <dbReference type="Google" id="ProtNLM"/>
    </source>
</evidence>
<sequence>MTVSTEDLRQDATENNSVPDDEISLVDLAKTLWKQRGLIFGFILFSVAVVISLNLFRGTIATPETVDYPISLTFLSTDKAIYPSGSVFSPNDIVSPPILQRVVAKYELKFSALELSKSLSTEYSNSLLDKAEAKLVEILNGNKTPEEVKLAASEALEDLKIKGQRFVTVKLALNDLGLTADQGVELIKHVVDEWAQSSIEQGLADVDISYPTSAFTIDSAANLISNYDAASNYLNALDKAVAELSNKPGTKSMVVSGKGLEDISREIRIFKSTDVDPFREVAYSSSSQLVSSDPAAKLRLFAKKRLLTLEQERLVKLIDSYDNSLSQMLVEQQADTLPDASVGQSTVQIQMEKSVLDRLLNMGSKLGVVENRNKLFERRMDAVNDLLMLEKEIAVIEGVSNEAYNGLKIKKFLATELPLIEEKLNAIQKDVHGLFIVYRDISHRGGAQLFSAQSEPQVRGGTLVSIKQVSMYTMLAVILGLMLGVIAALFRSALGGSDKK</sequence>